<evidence type="ECO:0000313" key="1">
    <source>
        <dbReference type="EMBL" id="GGC37414.1"/>
    </source>
</evidence>
<organism evidence="1 2">
    <name type="scientific">Marivirga lumbricoides</name>
    <dbReference type="NCBI Taxonomy" id="1046115"/>
    <lineage>
        <taxon>Bacteria</taxon>
        <taxon>Pseudomonadati</taxon>
        <taxon>Bacteroidota</taxon>
        <taxon>Cytophagia</taxon>
        <taxon>Cytophagales</taxon>
        <taxon>Marivirgaceae</taxon>
        <taxon>Marivirga</taxon>
    </lineage>
</organism>
<comment type="caution">
    <text evidence="1">The sequence shown here is derived from an EMBL/GenBank/DDBJ whole genome shotgun (WGS) entry which is preliminary data.</text>
</comment>
<gene>
    <name evidence="1" type="ORF">GCM10011506_23510</name>
</gene>
<protein>
    <submittedName>
        <fullName evidence="1">Uncharacterized protein</fullName>
    </submittedName>
</protein>
<sequence length="63" mass="7873">MRKESPNGQWVDYWIDKFDHFRFDLYDILTPKIWISDKVCFWYKKKHIYDNRGTNLHSVFNIC</sequence>
<proteinExistence type="predicted"/>
<dbReference type="EMBL" id="BMEC01000007">
    <property type="protein sequence ID" value="GGC37414.1"/>
    <property type="molecule type" value="Genomic_DNA"/>
</dbReference>
<dbReference type="Proteomes" id="UP000636010">
    <property type="component" value="Unassembled WGS sequence"/>
</dbReference>
<keyword evidence="2" id="KW-1185">Reference proteome</keyword>
<name>A0ABQ1MAV2_9BACT</name>
<accession>A0ABQ1MAV2</accession>
<evidence type="ECO:0000313" key="2">
    <source>
        <dbReference type="Proteomes" id="UP000636010"/>
    </source>
</evidence>
<reference evidence="2" key="1">
    <citation type="journal article" date="2019" name="Int. J. Syst. Evol. Microbiol.">
        <title>The Global Catalogue of Microorganisms (GCM) 10K type strain sequencing project: providing services to taxonomists for standard genome sequencing and annotation.</title>
        <authorList>
            <consortium name="The Broad Institute Genomics Platform"/>
            <consortium name="The Broad Institute Genome Sequencing Center for Infectious Disease"/>
            <person name="Wu L."/>
            <person name="Ma J."/>
        </authorList>
    </citation>
    <scope>NUCLEOTIDE SEQUENCE [LARGE SCALE GENOMIC DNA]</scope>
    <source>
        <strain evidence="2">CGMCC 1.10832</strain>
    </source>
</reference>